<accession>A0AB34KGI8</accession>
<comment type="caution">
    <text evidence="1">The sequence shown here is derived from an EMBL/GenBank/DDBJ whole genome shotgun (WGS) entry which is preliminary data.</text>
</comment>
<dbReference type="GeneID" id="96009905"/>
<evidence type="ECO:0000313" key="1">
    <source>
        <dbReference type="EMBL" id="KAL1583056.1"/>
    </source>
</evidence>
<dbReference type="PANTHER" id="PTHR18895:SF74">
    <property type="entry name" value="MTRF1L RELEASE FACTOR GLUTAMINE METHYLTRANSFERASE"/>
    <property type="match status" value="1"/>
</dbReference>
<dbReference type="InterPro" id="IPR050320">
    <property type="entry name" value="N5-glutamine_MTase"/>
</dbReference>
<protein>
    <recommendedName>
        <fullName evidence="3">S-adenosyl-L-methionine-dependent methyltransferase</fullName>
    </recommendedName>
</protein>
<dbReference type="EMBL" id="JAAQHG020000040">
    <property type="protein sequence ID" value="KAL1583056.1"/>
    <property type="molecule type" value="Genomic_DNA"/>
</dbReference>
<dbReference type="Gene3D" id="3.40.50.150">
    <property type="entry name" value="Vaccinia Virus protein VP39"/>
    <property type="match status" value="1"/>
</dbReference>
<dbReference type="PROSITE" id="PS00092">
    <property type="entry name" value="N6_MTASE"/>
    <property type="match status" value="1"/>
</dbReference>
<dbReference type="GO" id="GO:0032259">
    <property type="term" value="P:methylation"/>
    <property type="evidence" value="ECO:0007669"/>
    <property type="project" value="InterPro"/>
</dbReference>
<dbReference type="GO" id="GO:0008168">
    <property type="term" value="F:methyltransferase activity"/>
    <property type="evidence" value="ECO:0007669"/>
    <property type="project" value="InterPro"/>
</dbReference>
<dbReference type="GO" id="GO:0006304">
    <property type="term" value="P:DNA modification"/>
    <property type="evidence" value="ECO:0007669"/>
    <property type="project" value="InterPro"/>
</dbReference>
<dbReference type="InterPro" id="IPR029063">
    <property type="entry name" value="SAM-dependent_MTases_sf"/>
</dbReference>
<keyword evidence="2" id="KW-1185">Reference proteome</keyword>
<name>A0AB34KGI8_9PEZI</name>
<evidence type="ECO:0008006" key="3">
    <source>
        <dbReference type="Google" id="ProtNLM"/>
    </source>
</evidence>
<dbReference type="Proteomes" id="UP000803884">
    <property type="component" value="Unassembled WGS sequence"/>
</dbReference>
<gene>
    <name evidence="1" type="ORF">WHR41_08463</name>
</gene>
<dbReference type="SUPFAM" id="SSF53335">
    <property type="entry name" value="S-adenosyl-L-methionine-dependent methyltransferases"/>
    <property type="match status" value="1"/>
</dbReference>
<organism evidence="1 2">
    <name type="scientific">Cladosporium halotolerans</name>
    <dbReference type="NCBI Taxonomy" id="1052096"/>
    <lineage>
        <taxon>Eukaryota</taxon>
        <taxon>Fungi</taxon>
        <taxon>Dikarya</taxon>
        <taxon>Ascomycota</taxon>
        <taxon>Pezizomycotina</taxon>
        <taxon>Dothideomycetes</taxon>
        <taxon>Dothideomycetidae</taxon>
        <taxon>Cladosporiales</taxon>
        <taxon>Cladosporiaceae</taxon>
        <taxon>Cladosporium</taxon>
    </lineage>
</organism>
<proteinExistence type="predicted"/>
<sequence>MPRIPPTLFRHARRINPLLPSLLPVCRDLRSSQNELRWLGEHAAEVASKSGQKHETLLERYVHRRAKGEPLQYILGSEFFGDLEIKCRPGVLIPRQETATSVSHLAALLSKAWKQSPASKPISVLDLCTGTGCIPLLFQHELSKQSPGKDAIANIVGVDISSTALSLAEENKVIQLRELRTSASPYAKTLHLFRNIHFLQADVLARSGPSSVTGRLQQIQTNRIKPSYEIIISNPPYISSSAFRRTTAASVRRFEPKLALVPPSTDSGLFPSGSANKQGLDDGDIFYPRVLEIAAECDAKVVLVEVADIEQACRVAAMADGWHVEIWRDDPAARGESGEEYVGVGGEGGRQVRVLGTGNGRSVLFTKGNWIRG</sequence>
<dbReference type="RefSeq" id="XP_069226163.1">
    <property type="nucleotide sequence ID" value="XM_069377067.1"/>
</dbReference>
<dbReference type="AlphaFoldDB" id="A0AB34KGI8"/>
<dbReference type="GO" id="GO:0005739">
    <property type="term" value="C:mitochondrion"/>
    <property type="evidence" value="ECO:0007669"/>
    <property type="project" value="TreeGrafter"/>
</dbReference>
<dbReference type="InterPro" id="IPR002052">
    <property type="entry name" value="DNA_methylase_N6_adenine_CS"/>
</dbReference>
<dbReference type="Gene3D" id="1.10.8.10">
    <property type="entry name" value="DNA helicase RuvA subunit, C-terminal domain"/>
    <property type="match status" value="1"/>
</dbReference>
<evidence type="ECO:0000313" key="2">
    <source>
        <dbReference type="Proteomes" id="UP000803884"/>
    </source>
</evidence>
<dbReference type="GO" id="GO:0003676">
    <property type="term" value="F:nucleic acid binding"/>
    <property type="evidence" value="ECO:0007669"/>
    <property type="project" value="InterPro"/>
</dbReference>
<dbReference type="CDD" id="cd02440">
    <property type="entry name" value="AdoMet_MTases"/>
    <property type="match status" value="1"/>
</dbReference>
<reference evidence="1 2" key="1">
    <citation type="journal article" date="2020" name="Microbiol. Resour. Announc.">
        <title>Draft Genome Sequence of a Cladosporium Species Isolated from the Mesophotic Ascidian Didemnum maculosum.</title>
        <authorList>
            <person name="Gioti A."/>
            <person name="Siaperas R."/>
            <person name="Nikolaivits E."/>
            <person name="Le Goff G."/>
            <person name="Ouazzani J."/>
            <person name="Kotoulas G."/>
            <person name="Topakas E."/>
        </authorList>
    </citation>
    <scope>NUCLEOTIDE SEQUENCE [LARGE SCALE GENOMIC DNA]</scope>
    <source>
        <strain evidence="1 2">TM138-S3</strain>
    </source>
</reference>
<dbReference type="PANTHER" id="PTHR18895">
    <property type="entry name" value="HEMK METHYLTRANSFERASE"/>
    <property type="match status" value="1"/>
</dbReference>